<keyword evidence="8" id="KW-1185">Reference proteome</keyword>
<reference evidence="6 9" key="2">
    <citation type="submission" date="2016-10" db="EMBL/GenBank/DDBJ databases">
        <title>Hydorgenophaga sp. LPB0072 isolated from gastropod.</title>
        <authorList>
            <person name="Kim E."/>
            <person name="Yi H."/>
        </authorList>
    </citation>
    <scope>NUCLEOTIDE SEQUENCE [LARGE SCALE GENOMIC DNA]</scope>
    <source>
        <strain evidence="6 9">LPB0072</strain>
    </source>
</reference>
<dbReference type="GO" id="GO:0005344">
    <property type="term" value="F:oxygen carrier activity"/>
    <property type="evidence" value="ECO:0007669"/>
    <property type="project" value="InterPro"/>
</dbReference>
<evidence type="ECO:0000256" key="4">
    <source>
        <dbReference type="ARBA" id="ARBA00023004"/>
    </source>
</evidence>
<keyword evidence="2" id="KW-0349">Heme</keyword>
<protein>
    <submittedName>
        <fullName evidence="6">Globin</fullName>
    </submittedName>
</protein>
<dbReference type="Proteomes" id="UP000185657">
    <property type="component" value="Unassembled WGS sequence"/>
</dbReference>
<name>A0A167I719_9BURK</name>
<evidence type="ECO:0000256" key="1">
    <source>
        <dbReference type="ARBA" id="ARBA00022448"/>
    </source>
</evidence>
<dbReference type="InterPro" id="IPR009050">
    <property type="entry name" value="Globin-like_sf"/>
</dbReference>
<evidence type="ECO:0000256" key="3">
    <source>
        <dbReference type="ARBA" id="ARBA00022723"/>
    </source>
</evidence>
<dbReference type="GO" id="GO:0019825">
    <property type="term" value="F:oxygen binding"/>
    <property type="evidence" value="ECO:0007669"/>
    <property type="project" value="InterPro"/>
</dbReference>
<dbReference type="GO" id="GO:0046872">
    <property type="term" value="F:metal ion binding"/>
    <property type="evidence" value="ECO:0007669"/>
    <property type="project" value="UniProtKB-KW"/>
</dbReference>
<dbReference type="InterPro" id="IPR044203">
    <property type="entry name" value="GlbO/GLB3-like"/>
</dbReference>
<evidence type="ECO:0000256" key="5">
    <source>
        <dbReference type="ARBA" id="ARBA00034496"/>
    </source>
</evidence>
<keyword evidence="4" id="KW-0408">Iron</keyword>
<keyword evidence="1" id="KW-0813">Transport</keyword>
<keyword evidence="3" id="KW-0479">Metal-binding</keyword>
<dbReference type="InterPro" id="IPR012292">
    <property type="entry name" value="Globin/Proto"/>
</dbReference>
<dbReference type="EMBL" id="LVWD01000009">
    <property type="protein sequence ID" value="OAD42289.1"/>
    <property type="molecule type" value="Genomic_DNA"/>
</dbReference>
<organism evidence="6 9">
    <name type="scientific">Hydrogenophaga crassostreae</name>
    <dbReference type="NCBI Taxonomy" id="1763535"/>
    <lineage>
        <taxon>Bacteria</taxon>
        <taxon>Pseudomonadati</taxon>
        <taxon>Pseudomonadota</taxon>
        <taxon>Betaproteobacteria</taxon>
        <taxon>Burkholderiales</taxon>
        <taxon>Comamonadaceae</taxon>
        <taxon>Hydrogenophaga</taxon>
    </lineage>
</organism>
<dbReference type="EMBL" id="CP017476">
    <property type="protein sequence ID" value="AOW11863.1"/>
    <property type="molecule type" value="Genomic_DNA"/>
</dbReference>
<dbReference type="Proteomes" id="UP000185680">
    <property type="component" value="Chromosome"/>
</dbReference>
<dbReference type="Gene3D" id="1.10.490.10">
    <property type="entry name" value="Globins"/>
    <property type="match status" value="1"/>
</dbReference>
<dbReference type="RefSeq" id="WP_066088937.1">
    <property type="nucleotide sequence ID" value="NZ_CP017476.1"/>
</dbReference>
<evidence type="ECO:0000313" key="7">
    <source>
        <dbReference type="EMBL" id="OAD42289.1"/>
    </source>
</evidence>
<dbReference type="CDD" id="cd14773">
    <property type="entry name" value="TrHb2_PhHbO-like_O"/>
    <property type="match status" value="1"/>
</dbReference>
<accession>A0A167I719</accession>
<dbReference type="KEGG" id="hyl:LPB072_02260"/>
<comment type="similarity">
    <text evidence="5">Belongs to the truncated hemoglobin family. Group II subfamily.</text>
</comment>
<dbReference type="GO" id="GO:0020037">
    <property type="term" value="F:heme binding"/>
    <property type="evidence" value="ECO:0007669"/>
    <property type="project" value="InterPro"/>
</dbReference>
<dbReference type="PANTHER" id="PTHR47366">
    <property type="entry name" value="TWO-ON-TWO HEMOGLOBIN-3"/>
    <property type="match status" value="1"/>
</dbReference>
<evidence type="ECO:0000256" key="2">
    <source>
        <dbReference type="ARBA" id="ARBA00022617"/>
    </source>
</evidence>
<dbReference type="SUPFAM" id="SSF46458">
    <property type="entry name" value="Globin-like"/>
    <property type="match status" value="1"/>
</dbReference>
<sequence>MNNTASNPSPVNASATTIYAALGGADGIHKLVNRFYGLMDELPEAYTVRQIHPESLKGSAESLFEYLSGWFGGPQLYTAKKGHPRLRMRHAPYAVGPVERNEWLLCMTQALTEQVADLPLREALIDRFTQMADHMVNTAAGAQGCGHAVQRA</sequence>
<evidence type="ECO:0000313" key="6">
    <source>
        <dbReference type="EMBL" id="AOW11863.1"/>
    </source>
</evidence>
<dbReference type="AlphaFoldDB" id="A0A167I719"/>
<evidence type="ECO:0000313" key="8">
    <source>
        <dbReference type="Proteomes" id="UP000185657"/>
    </source>
</evidence>
<gene>
    <name evidence="6" type="ORF">LPB072_02260</name>
    <name evidence="7" type="ORF">LPB72_08690</name>
</gene>
<dbReference type="OrthoDB" id="9790913at2"/>
<dbReference type="Pfam" id="PF01152">
    <property type="entry name" value="Bac_globin"/>
    <property type="match status" value="1"/>
</dbReference>
<reference evidence="7 8" key="1">
    <citation type="submission" date="2016-02" db="EMBL/GenBank/DDBJ databases">
        <title>Draft genome sequence of Hydrogenophaga sp. LPB0072.</title>
        <authorList>
            <person name="Shin S.-K."/>
            <person name="Yi H."/>
        </authorList>
    </citation>
    <scope>NUCLEOTIDE SEQUENCE [LARGE SCALE GENOMIC DNA]</scope>
    <source>
        <strain evidence="7 8">LPB0072</strain>
    </source>
</reference>
<dbReference type="InterPro" id="IPR001486">
    <property type="entry name" value="Hemoglobin_trunc"/>
</dbReference>
<evidence type="ECO:0000313" key="9">
    <source>
        <dbReference type="Proteomes" id="UP000185680"/>
    </source>
</evidence>
<proteinExistence type="inferred from homology"/>
<dbReference type="STRING" id="1763535.LPB072_02260"/>
<dbReference type="PANTHER" id="PTHR47366:SF1">
    <property type="entry name" value="TWO-ON-TWO HEMOGLOBIN-3"/>
    <property type="match status" value="1"/>
</dbReference>